<organism evidence="2 3">
    <name type="scientific">Corchorus capsularis</name>
    <name type="common">Jute</name>
    <dbReference type="NCBI Taxonomy" id="210143"/>
    <lineage>
        <taxon>Eukaryota</taxon>
        <taxon>Viridiplantae</taxon>
        <taxon>Streptophyta</taxon>
        <taxon>Embryophyta</taxon>
        <taxon>Tracheophyta</taxon>
        <taxon>Spermatophyta</taxon>
        <taxon>Magnoliopsida</taxon>
        <taxon>eudicotyledons</taxon>
        <taxon>Gunneridae</taxon>
        <taxon>Pentapetalae</taxon>
        <taxon>rosids</taxon>
        <taxon>malvids</taxon>
        <taxon>Malvales</taxon>
        <taxon>Malvaceae</taxon>
        <taxon>Grewioideae</taxon>
        <taxon>Apeibeae</taxon>
        <taxon>Corchorus</taxon>
    </lineage>
</organism>
<evidence type="ECO:0000313" key="3">
    <source>
        <dbReference type="Proteomes" id="UP000188268"/>
    </source>
</evidence>
<feature type="region of interest" description="Disordered" evidence="1">
    <location>
        <begin position="1"/>
        <end position="37"/>
    </location>
</feature>
<gene>
    <name evidence="2" type="ORF">CCACVL1_29458</name>
</gene>
<proteinExistence type="predicted"/>
<keyword evidence="3" id="KW-1185">Reference proteome</keyword>
<comment type="caution">
    <text evidence="2">The sequence shown here is derived from an EMBL/GenBank/DDBJ whole genome shotgun (WGS) entry which is preliminary data.</text>
</comment>
<name>A0A1R3G1L1_COCAP</name>
<dbReference type="AlphaFoldDB" id="A0A1R3G1L1"/>
<reference evidence="2 3" key="1">
    <citation type="submission" date="2013-09" db="EMBL/GenBank/DDBJ databases">
        <title>Corchorus capsularis genome sequencing.</title>
        <authorList>
            <person name="Alam M."/>
            <person name="Haque M.S."/>
            <person name="Islam M.S."/>
            <person name="Emdad E.M."/>
            <person name="Islam M.M."/>
            <person name="Ahmed B."/>
            <person name="Halim A."/>
            <person name="Hossen Q.M.M."/>
            <person name="Hossain M.Z."/>
            <person name="Ahmed R."/>
            <person name="Khan M.M."/>
            <person name="Islam R."/>
            <person name="Rashid M.M."/>
            <person name="Khan S.A."/>
            <person name="Rahman M.S."/>
            <person name="Alam M."/>
        </authorList>
    </citation>
    <scope>NUCLEOTIDE SEQUENCE [LARGE SCALE GENOMIC DNA]</scope>
    <source>
        <strain evidence="3">cv. CVL-1</strain>
        <tissue evidence="2">Whole seedling</tissue>
    </source>
</reference>
<dbReference type="Gramene" id="OMO51982">
    <property type="protein sequence ID" value="OMO51982"/>
    <property type="gene ID" value="CCACVL1_29458"/>
</dbReference>
<protein>
    <submittedName>
        <fullName evidence="2">Dihydrodipicolinate synthase</fullName>
    </submittedName>
</protein>
<evidence type="ECO:0000256" key="1">
    <source>
        <dbReference type="SAM" id="MobiDB-lite"/>
    </source>
</evidence>
<sequence>MPRRAAIRLGSQNAPAELVDVQDEHADSSAEHNQQNSAYLFEKKKGFCRNPSLAAIKTSIGTEAPQRRQQPPQQTAMAARHRPEPGHARWVRRDRTAAPQ</sequence>
<dbReference type="EMBL" id="AWWV01015630">
    <property type="protein sequence ID" value="OMO51982.1"/>
    <property type="molecule type" value="Genomic_DNA"/>
</dbReference>
<evidence type="ECO:0000313" key="2">
    <source>
        <dbReference type="EMBL" id="OMO51982.1"/>
    </source>
</evidence>
<feature type="compositionally biased region" description="Basic and acidic residues" evidence="1">
    <location>
        <begin position="81"/>
        <end position="100"/>
    </location>
</feature>
<accession>A0A1R3G1L1</accession>
<feature type="region of interest" description="Disordered" evidence="1">
    <location>
        <begin position="59"/>
        <end position="100"/>
    </location>
</feature>
<dbReference type="Proteomes" id="UP000188268">
    <property type="component" value="Unassembled WGS sequence"/>
</dbReference>